<dbReference type="InterPro" id="IPR046714">
    <property type="entry name" value="DUF6787"/>
</dbReference>
<evidence type="ECO:0000313" key="4">
    <source>
        <dbReference type="Proteomes" id="UP000274822"/>
    </source>
</evidence>
<protein>
    <recommendedName>
        <fullName evidence="2">DUF6787 domain-containing protein</fullName>
    </recommendedName>
</protein>
<dbReference type="AlphaFoldDB" id="A0A433Q5R5"/>
<accession>A0A433Q5R5</accession>
<keyword evidence="4" id="KW-1185">Reference proteome</keyword>
<feature type="domain" description="DUF6787" evidence="2">
    <location>
        <begin position="16"/>
        <end position="59"/>
    </location>
</feature>
<keyword evidence="1" id="KW-0472">Membrane</keyword>
<sequence>MSYEIHGRFRRPWATSPWIPYRLTLIFLTLPVYTVLIFVIGTIAGQHQYFANIVWKMWGWAVPKWCRSHGAVGEERKHVGHSSEVPVANIV</sequence>
<organism evidence="3 4">
    <name type="scientific">Jimgerdemannia flammicorona</name>
    <dbReference type="NCBI Taxonomy" id="994334"/>
    <lineage>
        <taxon>Eukaryota</taxon>
        <taxon>Fungi</taxon>
        <taxon>Fungi incertae sedis</taxon>
        <taxon>Mucoromycota</taxon>
        <taxon>Mucoromycotina</taxon>
        <taxon>Endogonomycetes</taxon>
        <taxon>Endogonales</taxon>
        <taxon>Endogonaceae</taxon>
        <taxon>Jimgerdemannia</taxon>
    </lineage>
</organism>
<reference evidence="3 4" key="1">
    <citation type="journal article" date="2018" name="New Phytol.">
        <title>Phylogenomics of Endogonaceae and evolution of mycorrhizas within Mucoromycota.</title>
        <authorList>
            <person name="Chang Y."/>
            <person name="Desiro A."/>
            <person name="Na H."/>
            <person name="Sandor L."/>
            <person name="Lipzen A."/>
            <person name="Clum A."/>
            <person name="Barry K."/>
            <person name="Grigoriev I.V."/>
            <person name="Martin F.M."/>
            <person name="Stajich J.E."/>
            <person name="Smith M.E."/>
            <person name="Bonito G."/>
            <person name="Spatafora J.W."/>
        </authorList>
    </citation>
    <scope>NUCLEOTIDE SEQUENCE [LARGE SCALE GENOMIC DNA]</scope>
    <source>
        <strain evidence="3 4">AD002</strain>
    </source>
</reference>
<evidence type="ECO:0000259" key="2">
    <source>
        <dbReference type="Pfam" id="PF20584"/>
    </source>
</evidence>
<comment type="caution">
    <text evidence="3">The sequence shown here is derived from an EMBL/GenBank/DDBJ whole genome shotgun (WGS) entry which is preliminary data.</text>
</comment>
<keyword evidence="1" id="KW-1133">Transmembrane helix</keyword>
<keyword evidence="1" id="KW-0812">Transmembrane</keyword>
<name>A0A433Q5R5_9FUNG</name>
<dbReference type="Proteomes" id="UP000274822">
    <property type="component" value="Unassembled WGS sequence"/>
</dbReference>
<dbReference type="Pfam" id="PF20584">
    <property type="entry name" value="DUF6787"/>
    <property type="match status" value="1"/>
</dbReference>
<evidence type="ECO:0000313" key="3">
    <source>
        <dbReference type="EMBL" id="RUS25122.1"/>
    </source>
</evidence>
<dbReference type="EMBL" id="RBNJ01013868">
    <property type="protein sequence ID" value="RUS25122.1"/>
    <property type="molecule type" value="Genomic_DNA"/>
</dbReference>
<evidence type="ECO:0000256" key="1">
    <source>
        <dbReference type="SAM" id="Phobius"/>
    </source>
</evidence>
<proteinExistence type="predicted"/>
<gene>
    <name evidence="3" type="ORF">BC938DRAFT_472598</name>
</gene>
<feature type="transmembrane region" description="Helical" evidence="1">
    <location>
        <begin position="21"/>
        <end position="44"/>
    </location>
</feature>